<name>A0ACC5ZWW3_9RHOB</name>
<gene>
    <name evidence="1" type="ORF">M8744_11095</name>
</gene>
<protein>
    <submittedName>
        <fullName evidence="1">DUF2927 domain-containing protein</fullName>
    </submittedName>
</protein>
<dbReference type="EMBL" id="JAMQGO010000006">
    <property type="protein sequence ID" value="MCM2562690.1"/>
    <property type="molecule type" value="Genomic_DNA"/>
</dbReference>
<dbReference type="Proteomes" id="UP001203036">
    <property type="component" value="Unassembled WGS sequence"/>
</dbReference>
<comment type="caution">
    <text evidence="1">The sequence shown here is derived from an EMBL/GenBank/DDBJ whole genome shotgun (WGS) entry which is preliminary data.</text>
</comment>
<proteinExistence type="predicted"/>
<evidence type="ECO:0000313" key="1">
    <source>
        <dbReference type="EMBL" id="MCM2562690.1"/>
    </source>
</evidence>
<organism evidence="1 2">
    <name type="scientific">Lutimaribacter degradans</name>
    <dbReference type="NCBI Taxonomy" id="2945989"/>
    <lineage>
        <taxon>Bacteria</taxon>
        <taxon>Pseudomonadati</taxon>
        <taxon>Pseudomonadota</taxon>
        <taxon>Alphaproteobacteria</taxon>
        <taxon>Rhodobacterales</taxon>
        <taxon>Roseobacteraceae</taxon>
        <taxon>Lutimaribacter</taxon>
    </lineage>
</organism>
<keyword evidence="2" id="KW-1185">Reference proteome</keyword>
<reference evidence="1" key="1">
    <citation type="submission" date="2022-06" db="EMBL/GenBank/DDBJ databases">
        <title>Lutimaribacter sp. EGI FJ00013, a novel bacterium isolated from a salt lake sediment enrichment.</title>
        <authorList>
            <person name="Gao L."/>
            <person name="Fang B.-Z."/>
            <person name="Li W.-J."/>
        </authorList>
    </citation>
    <scope>NUCLEOTIDE SEQUENCE</scope>
    <source>
        <strain evidence="1">EGI FJ00013</strain>
    </source>
</reference>
<accession>A0ACC5ZWW3</accession>
<sequence length="317" mass="35054">MRQGVLATIALAGALALAGCNDTTRQTSVRPELRPEKRVAARPPSETQPSAASNALTRYYRKVQADLLAQGLLRTDGGGVDTPYDAETLIRNFERLAFYDEYERGRGLMSARNTPGHLRRWTEPVRLTVEFGASVPPKQRRADRMMIEDYAGRLSRITGHPINASSNGNFHVLVLGEDDRPAAMSRIRQLVPNINSTSMGVIRNIPRSIHCLVVAFSDADNDHVYRRAIAIVRAEHPDLLRRSCVHEELAQGLGLANDSPLARPSIFNDDDEFALLTTHDEKLLKMLYDPRLSPGMTPEQARPIFSARARALAGGPS</sequence>
<evidence type="ECO:0000313" key="2">
    <source>
        <dbReference type="Proteomes" id="UP001203036"/>
    </source>
</evidence>